<proteinExistence type="inferred from homology"/>
<protein>
    <recommendedName>
        <fullName evidence="2">peptidylprolyl isomerase</fullName>
        <ecNumber evidence="2">5.2.1.8</ecNumber>
    </recommendedName>
</protein>
<dbReference type="PANTHER" id="PTHR45625:SF4">
    <property type="entry name" value="PEPTIDYLPROLYL ISOMERASE DOMAIN AND WD REPEAT-CONTAINING PROTEIN 1"/>
    <property type="match status" value="1"/>
</dbReference>
<evidence type="ECO:0000256" key="2">
    <source>
        <dbReference type="ARBA" id="ARBA00013194"/>
    </source>
</evidence>
<organism evidence="7 8">
    <name type="scientific">Dysgonomonas hofstadii</name>
    <dbReference type="NCBI Taxonomy" id="637886"/>
    <lineage>
        <taxon>Bacteria</taxon>
        <taxon>Pseudomonadati</taxon>
        <taxon>Bacteroidota</taxon>
        <taxon>Bacteroidia</taxon>
        <taxon>Bacteroidales</taxon>
        <taxon>Dysgonomonadaceae</taxon>
        <taxon>Dysgonomonas</taxon>
    </lineage>
</organism>
<comment type="caution">
    <text evidence="7">The sequence shown here is derived from an EMBL/GenBank/DDBJ whole genome shotgun (WGS) entry which is preliminary data.</text>
</comment>
<dbReference type="AlphaFoldDB" id="A0A840CMX2"/>
<keyword evidence="8" id="KW-1185">Reference proteome</keyword>
<dbReference type="Gene3D" id="2.40.100.10">
    <property type="entry name" value="Cyclophilin-like"/>
    <property type="match status" value="2"/>
</dbReference>
<dbReference type="InterPro" id="IPR020892">
    <property type="entry name" value="Cyclophilin-type_PPIase_CS"/>
</dbReference>
<dbReference type="GO" id="GO:0006457">
    <property type="term" value="P:protein folding"/>
    <property type="evidence" value="ECO:0007669"/>
    <property type="project" value="InterPro"/>
</dbReference>
<dbReference type="InterPro" id="IPR044666">
    <property type="entry name" value="Cyclophilin_A-like"/>
</dbReference>
<name>A0A840CMX2_9BACT</name>
<sequence length="273" mass="31681">MKKLLYITILLISTTMCSSKKEPIVLIQTNYGNIKVKLYNETPRHRDNFLKKAEEGFFKDLTFHRVIKDFMIQGGDPKSKNETDSISADSPEEKRMRDTIPAEIRFPQLYHKRGSLAAARWGDAENPTRASDASQFYIVTGELRFDEKLDEIEKKRFENLKQDIYNKLQSANMDTIKALYKEGNRIAITELREQWRSEAEIEANERKTETLYTEEQREFYKTRGGTPHLDGAYTVFGEVIEGMDVVDKIQNVKTNEKDKPLSPVIMNIVVLEK</sequence>
<comment type="similarity">
    <text evidence="1">Belongs to the cyclophilin-type PPIase family.</text>
</comment>
<keyword evidence="4 7" id="KW-0413">Isomerase</keyword>
<evidence type="ECO:0000256" key="1">
    <source>
        <dbReference type="ARBA" id="ARBA00007365"/>
    </source>
</evidence>
<dbReference type="InterPro" id="IPR029000">
    <property type="entry name" value="Cyclophilin-like_dom_sf"/>
</dbReference>
<dbReference type="PROSITE" id="PS00170">
    <property type="entry name" value="CSA_PPIASE_1"/>
    <property type="match status" value="1"/>
</dbReference>
<evidence type="ECO:0000259" key="6">
    <source>
        <dbReference type="PROSITE" id="PS50072"/>
    </source>
</evidence>
<dbReference type="InterPro" id="IPR002130">
    <property type="entry name" value="Cyclophilin-type_PPIase_dom"/>
</dbReference>
<gene>
    <name evidence="7" type="ORF">GGR21_003257</name>
</gene>
<evidence type="ECO:0000256" key="3">
    <source>
        <dbReference type="ARBA" id="ARBA00023110"/>
    </source>
</evidence>
<dbReference type="GO" id="GO:0003755">
    <property type="term" value="F:peptidyl-prolyl cis-trans isomerase activity"/>
    <property type="evidence" value="ECO:0007669"/>
    <property type="project" value="UniProtKB-KW"/>
</dbReference>
<feature type="domain" description="PPIase cyclophilin-type" evidence="6">
    <location>
        <begin position="28"/>
        <end position="271"/>
    </location>
</feature>
<evidence type="ECO:0000256" key="5">
    <source>
        <dbReference type="SAM" id="MobiDB-lite"/>
    </source>
</evidence>
<evidence type="ECO:0000313" key="8">
    <source>
        <dbReference type="Proteomes" id="UP000555103"/>
    </source>
</evidence>
<evidence type="ECO:0000313" key="7">
    <source>
        <dbReference type="EMBL" id="MBB4037340.1"/>
    </source>
</evidence>
<keyword evidence="3" id="KW-0697">Rotamase</keyword>
<dbReference type="PANTHER" id="PTHR45625">
    <property type="entry name" value="PEPTIDYL-PROLYL CIS-TRANS ISOMERASE-RELATED"/>
    <property type="match status" value="1"/>
</dbReference>
<dbReference type="EMBL" id="JACIEP010000013">
    <property type="protein sequence ID" value="MBB4037340.1"/>
    <property type="molecule type" value="Genomic_DNA"/>
</dbReference>
<dbReference type="Proteomes" id="UP000555103">
    <property type="component" value="Unassembled WGS sequence"/>
</dbReference>
<reference evidence="7 8" key="1">
    <citation type="submission" date="2020-08" db="EMBL/GenBank/DDBJ databases">
        <title>Genomic Encyclopedia of Type Strains, Phase IV (KMG-IV): sequencing the most valuable type-strain genomes for metagenomic binning, comparative biology and taxonomic classification.</title>
        <authorList>
            <person name="Goeker M."/>
        </authorList>
    </citation>
    <scope>NUCLEOTIDE SEQUENCE [LARGE SCALE GENOMIC DNA]</scope>
    <source>
        <strain evidence="7 8">DSM 104969</strain>
    </source>
</reference>
<accession>A0A840CMX2</accession>
<dbReference type="PROSITE" id="PS50072">
    <property type="entry name" value="CSA_PPIASE_2"/>
    <property type="match status" value="1"/>
</dbReference>
<dbReference type="SUPFAM" id="SSF50891">
    <property type="entry name" value="Cyclophilin-like"/>
    <property type="match status" value="2"/>
</dbReference>
<feature type="region of interest" description="Disordered" evidence="5">
    <location>
        <begin position="74"/>
        <end position="95"/>
    </location>
</feature>
<dbReference type="Pfam" id="PF00160">
    <property type="entry name" value="Pro_isomerase"/>
    <property type="match status" value="2"/>
</dbReference>
<dbReference type="CDD" id="cd00317">
    <property type="entry name" value="cyclophilin"/>
    <property type="match status" value="1"/>
</dbReference>
<evidence type="ECO:0000256" key="4">
    <source>
        <dbReference type="ARBA" id="ARBA00023235"/>
    </source>
</evidence>
<dbReference type="EC" id="5.2.1.8" evidence="2"/>